<evidence type="ECO:0000256" key="1">
    <source>
        <dbReference type="ARBA" id="ARBA00022679"/>
    </source>
</evidence>
<dbReference type="GO" id="GO:0016747">
    <property type="term" value="F:acyltransferase activity, transferring groups other than amino-acyl groups"/>
    <property type="evidence" value="ECO:0007669"/>
    <property type="project" value="InterPro"/>
</dbReference>
<evidence type="ECO:0000313" key="5">
    <source>
        <dbReference type="Proteomes" id="UP000019277"/>
    </source>
</evidence>
<dbReference type="AlphaFoldDB" id="W7IR88"/>
<evidence type="ECO:0000256" key="2">
    <source>
        <dbReference type="ARBA" id="ARBA00023315"/>
    </source>
</evidence>
<dbReference type="RefSeq" id="WP_052020781.1">
    <property type="nucleotide sequence ID" value="NZ_AYXG01000043.1"/>
</dbReference>
<dbReference type="eggNOG" id="COG0456">
    <property type="taxonomic scope" value="Bacteria"/>
</dbReference>
<dbReference type="EMBL" id="AYXG01000043">
    <property type="protein sequence ID" value="EWC63515.1"/>
    <property type="molecule type" value="Genomic_DNA"/>
</dbReference>
<reference evidence="4 5" key="1">
    <citation type="journal article" date="2014" name="Genome Announc.">
        <title>Draft Genome Sequence of the Antitrypanosomally Active Sponge-Associated Bacterium Actinokineospora sp. Strain EG49.</title>
        <authorList>
            <person name="Harjes J."/>
            <person name="Ryu T."/>
            <person name="Abdelmohsen U.R."/>
            <person name="Moitinho-Silva L."/>
            <person name="Horn H."/>
            <person name="Ravasi T."/>
            <person name="Hentschel U."/>
        </authorList>
    </citation>
    <scope>NUCLEOTIDE SEQUENCE [LARGE SCALE GENOMIC DNA]</scope>
    <source>
        <strain evidence="4 5">EG49</strain>
    </source>
</reference>
<dbReference type="InterPro" id="IPR050832">
    <property type="entry name" value="Bact_Acetyltransf"/>
</dbReference>
<dbReference type="Pfam" id="PF00583">
    <property type="entry name" value="Acetyltransf_1"/>
    <property type="match status" value="1"/>
</dbReference>
<evidence type="ECO:0000259" key="3">
    <source>
        <dbReference type="PROSITE" id="PS51186"/>
    </source>
</evidence>
<accession>W7IR88</accession>
<name>W7IR88_9PSEU</name>
<dbReference type="SUPFAM" id="SSF55729">
    <property type="entry name" value="Acyl-CoA N-acyltransferases (Nat)"/>
    <property type="match status" value="1"/>
</dbReference>
<dbReference type="PATRIC" id="fig|909613.9.peg.1210"/>
<feature type="domain" description="N-acetyltransferase" evidence="3">
    <location>
        <begin position="155"/>
        <end position="314"/>
    </location>
</feature>
<organism evidence="4 5">
    <name type="scientific">Actinokineospora spheciospongiae</name>
    <dbReference type="NCBI Taxonomy" id="909613"/>
    <lineage>
        <taxon>Bacteria</taxon>
        <taxon>Bacillati</taxon>
        <taxon>Actinomycetota</taxon>
        <taxon>Actinomycetes</taxon>
        <taxon>Pseudonocardiales</taxon>
        <taxon>Pseudonocardiaceae</taxon>
        <taxon>Actinokineospora</taxon>
    </lineage>
</organism>
<dbReference type="CDD" id="cd04301">
    <property type="entry name" value="NAT_SF"/>
    <property type="match status" value="1"/>
</dbReference>
<keyword evidence="2" id="KW-0012">Acyltransferase</keyword>
<proteinExistence type="predicted"/>
<evidence type="ECO:0000313" key="4">
    <source>
        <dbReference type="EMBL" id="EWC63515.1"/>
    </source>
</evidence>
<dbReference type="PANTHER" id="PTHR43877">
    <property type="entry name" value="AMINOALKYLPHOSPHONATE N-ACETYLTRANSFERASE-RELATED-RELATED"/>
    <property type="match status" value="1"/>
</dbReference>
<dbReference type="Proteomes" id="UP000019277">
    <property type="component" value="Unassembled WGS sequence"/>
</dbReference>
<dbReference type="STRING" id="909613.UO65_1192"/>
<dbReference type="PROSITE" id="PS51186">
    <property type="entry name" value="GNAT"/>
    <property type="match status" value="1"/>
</dbReference>
<gene>
    <name evidence="4" type="ORF">UO65_1192</name>
</gene>
<keyword evidence="5" id="KW-1185">Reference proteome</keyword>
<comment type="caution">
    <text evidence="4">The sequence shown here is derived from an EMBL/GenBank/DDBJ whole genome shotgun (WGS) entry which is preliminary data.</text>
</comment>
<dbReference type="InterPro" id="IPR000182">
    <property type="entry name" value="GNAT_dom"/>
</dbReference>
<keyword evidence="1" id="KW-0808">Transferase</keyword>
<dbReference type="Gene3D" id="3.40.630.30">
    <property type="match status" value="1"/>
</dbReference>
<sequence length="314" mass="33554">MSPADPTPDLTAVAAVADEHAARLADLDPLLPAPPPLSPGAGKLITAPAGAAIAWYQESAVGTAARTWDPAKRHNLEVRLAGADRATTLGALLDTWFDLLHGATTPGDTDSAAVLELPSRDTEAVLALVHRGFAPVSTIAARTAGRPGPTPLTDATIRPATPDDLDTLVALNLEVVEYDAPFGKVTPREDTAEALRNQLVFLLGEPRPAVWVAVRGDRVLGHVHLQLPPTSRWARRYTSAPEVAYLASLGVTAAERGTGIGSALAAHAHRVLDDEGIPVTLLHHALPNPRSTPFWYSHGYRPLWTMWLRRPVRR</sequence>
<dbReference type="InterPro" id="IPR016181">
    <property type="entry name" value="Acyl_CoA_acyltransferase"/>
</dbReference>
<protein>
    <recommendedName>
        <fullName evidence="3">N-acetyltransferase domain-containing protein</fullName>
    </recommendedName>
</protein>